<dbReference type="EMBL" id="CAKOGP040000236">
    <property type="protein sequence ID" value="CAJ1933059.1"/>
    <property type="molecule type" value="Genomic_DNA"/>
</dbReference>
<evidence type="ECO:0000256" key="1">
    <source>
        <dbReference type="SAM" id="Phobius"/>
    </source>
</evidence>
<keyword evidence="1" id="KW-0812">Transmembrane</keyword>
<evidence type="ECO:0000313" key="3">
    <source>
        <dbReference type="Proteomes" id="UP001295423"/>
    </source>
</evidence>
<evidence type="ECO:0000313" key="2">
    <source>
        <dbReference type="EMBL" id="CAJ1933059.1"/>
    </source>
</evidence>
<feature type="transmembrane region" description="Helical" evidence="1">
    <location>
        <begin position="15"/>
        <end position="42"/>
    </location>
</feature>
<keyword evidence="1" id="KW-0472">Membrane</keyword>
<keyword evidence="3" id="KW-1185">Reference proteome</keyword>
<comment type="caution">
    <text evidence="2">The sequence shown here is derived from an EMBL/GenBank/DDBJ whole genome shotgun (WGS) entry which is preliminary data.</text>
</comment>
<proteinExistence type="predicted"/>
<sequence length="101" mass="11501">MVTMQSDSALQLNFLWLWISLCFAVVGATIFQSLPVTLPGLFTSFFALKRIKASCLVIRDSNDQDLEMQPLEVAGQEPQLRKRNVTVSQAFRMAFRKESHH</sequence>
<protein>
    <submittedName>
        <fullName evidence="2">Uncharacterized protein</fullName>
    </submittedName>
</protein>
<dbReference type="AlphaFoldDB" id="A0AAD2CHP8"/>
<gene>
    <name evidence="2" type="ORF">CYCCA115_LOCUS3141</name>
</gene>
<keyword evidence="1" id="KW-1133">Transmembrane helix</keyword>
<reference evidence="2" key="1">
    <citation type="submission" date="2023-08" db="EMBL/GenBank/DDBJ databases">
        <authorList>
            <person name="Audoor S."/>
            <person name="Bilcke G."/>
        </authorList>
    </citation>
    <scope>NUCLEOTIDE SEQUENCE</scope>
</reference>
<accession>A0AAD2CHP8</accession>
<organism evidence="2 3">
    <name type="scientific">Cylindrotheca closterium</name>
    <dbReference type="NCBI Taxonomy" id="2856"/>
    <lineage>
        <taxon>Eukaryota</taxon>
        <taxon>Sar</taxon>
        <taxon>Stramenopiles</taxon>
        <taxon>Ochrophyta</taxon>
        <taxon>Bacillariophyta</taxon>
        <taxon>Bacillariophyceae</taxon>
        <taxon>Bacillariophycidae</taxon>
        <taxon>Bacillariales</taxon>
        <taxon>Bacillariaceae</taxon>
        <taxon>Cylindrotheca</taxon>
    </lineage>
</organism>
<name>A0AAD2CHP8_9STRA</name>
<dbReference type="Proteomes" id="UP001295423">
    <property type="component" value="Unassembled WGS sequence"/>
</dbReference>